<dbReference type="PANTHER" id="PTHR23086">
    <property type="entry name" value="PHOSPHATIDYLINOSITOL-4-PHOSPHATE 5-KINASE"/>
    <property type="match status" value="1"/>
</dbReference>
<keyword evidence="5" id="KW-1185">Reference proteome</keyword>
<keyword evidence="2" id="KW-0808">Transferase</keyword>
<dbReference type="InterPro" id="IPR002498">
    <property type="entry name" value="PInositol-4-P-4/5-kinase_core"/>
</dbReference>
<comment type="caution">
    <text evidence="4">The sequence shown here is derived from an EMBL/GenBank/DDBJ whole genome shotgun (WGS) entry which is preliminary data.</text>
</comment>
<feature type="domain" description="PIPK" evidence="3">
    <location>
        <begin position="1"/>
        <end position="95"/>
    </location>
</feature>
<dbReference type="InterPro" id="IPR027484">
    <property type="entry name" value="PInositol-4-P-5-kinase_N"/>
</dbReference>
<gene>
    <name evidence="4" type="ORF">HAX54_015720</name>
</gene>
<dbReference type="EC" id="2.7.1.68" evidence="1"/>
<sequence length="95" mass="11211">MMPERAFFSEKSGSSFYLTQDDRFMIKTVKNFREVKVLIKMLPSYYQHVCRYENTLSQNSMVSIASNQLVCQDTVHCDGQHMFCSEYRRFTDALT</sequence>
<protein>
    <recommendedName>
        <fullName evidence="1">1-phosphatidylinositol-4-phosphate 5-kinase</fullName>
        <ecNumber evidence="1">2.7.1.68</ecNumber>
    </recommendedName>
</protein>
<proteinExistence type="predicted"/>
<evidence type="ECO:0000256" key="1">
    <source>
        <dbReference type="ARBA" id="ARBA00012172"/>
    </source>
</evidence>
<dbReference type="InterPro" id="IPR023610">
    <property type="entry name" value="PInositol-4/5-P-5/4-kinase"/>
</dbReference>
<evidence type="ECO:0000256" key="2">
    <source>
        <dbReference type="PROSITE-ProRule" id="PRU00781"/>
    </source>
</evidence>
<keyword evidence="2" id="KW-0067">ATP-binding</keyword>
<reference evidence="4 5" key="1">
    <citation type="journal article" date="2021" name="BMC Genomics">
        <title>Datura genome reveals duplications of psychoactive alkaloid biosynthetic genes and high mutation rate following tissue culture.</title>
        <authorList>
            <person name="Rajewski A."/>
            <person name="Carter-House D."/>
            <person name="Stajich J."/>
            <person name="Litt A."/>
        </authorList>
    </citation>
    <scope>NUCLEOTIDE SEQUENCE [LARGE SCALE GENOMIC DNA]</scope>
    <source>
        <strain evidence="4">AR-01</strain>
    </source>
</reference>
<dbReference type="EMBL" id="JACEIK010002005">
    <property type="protein sequence ID" value="MCD9558370.1"/>
    <property type="molecule type" value="Genomic_DNA"/>
</dbReference>
<name>A0ABS8UIA2_DATST</name>
<dbReference type="PANTHER" id="PTHR23086:SF140">
    <property type="entry name" value="PHOSPHATIDYLINOSITOL 4-PHOSPHATE 5-KINASE 2"/>
    <property type="match status" value="1"/>
</dbReference>
<dbReference type="Proteomes" id="UP000823775">
    <property type="component" value="Unassembled WGS sequence"/>
</dbReference>
<dbReference type="SUPFAM" id="SSF56104">
    <property type="entry name" value="SAICAR synthase-like"/>
    <property type="match status" value="1"/>
</dbReference>
<dbReference type="Pfam" id="PF01504">
    <property type="entry name" value="PIP5K"/>
    <property type="match status" value="1"/>
</dbReference>
<organism evidence="4 5">
    <name type="scientific">Datura stramonium</name>
    <name type="common">Jimsonweed</name>
    <name type="synonym">Common thornapple</name>
    <dbReference type="NCBI Taxonomy" id="4076"/>
    <lineage>
        <taxon>Eukaryota</taxon>
        <taxon>Viridiplantae</taxon>
        <taxon>Streptophyta</taxon>
        <taxon>Embryophyta</taxon>
        <taxon>Tracheophyta</taxon>
        <taxon>Spermatophyta</taxon>
        <taxon>Magnoliopsida</taxon>
        <taxon>eudicotyledons</taxon>
        <taxon>Gunneridae</taxon>
        <taxon>Pentapetalae</taxon>
        <taxon>asterids</taxon>
        <taxon>lamiids</taxon>
        <taxon>Solanales</taxon>
        <taxon>Solanaceae</taxon>
        <taxon>Solanoideae</taxon>
        <taxon>Datureae</taxon>
        <taxon>Datura</taxon>
    </lineage>
</organism>
<evidence type="ECO:0000259" key="3">
    <source>
        <dbReference type="PROSITE" id="PS51455"/>
    </source>
</evidence>
<dbReference type="Gene3D" id="3.30.800.10">
    <property type="entry name" value="Phosphatidylinositol Phosphate Kinase II Beta"/>
    <property type="match status" value="1"/>
</dbReference>
<dbReference type="PROSITE" id="PS51455">
    <property type="entry name" value="PIPK"/>
    <property type="match status" value="1"/>
</dbReference>
<evidence type="ECO:0000313" key="5">
    <source>
        <dbReference type="Proteomes" id="UP000823775"/>
    </source>
</evidence>
<keyword evidence="2" id="KW-0547">Nucleotide-binding</keyword>
<keyword evidence="2" id="KW-0418">Kinase</keyword>
<accession>A0ABS8UIA2</accession>
<evidence type="ECO:0000313" key="4">
    <source>
        <dbReference type="EMBL" id="MCD9558370.1"/>
    </source>
</evidence>